<name>A0A645EZ51_9ZZZZ</name>
<dbReference type="AlphaFoldDB" id="A0A645EZ51"/>
<sequence>MNGGDDFALGHCFAAADNTAIGRVLADERVLFLDGQLAEIRRGLTVRVVALAFFELEARVCQQIADILSDGR</sequence>
<accession>A0A645EZ51</accession>
<organism evidence="1">
    <name type="scientific">bioreactor metagenome</name>
    <dbReference type="NCBI Taxonomy" id="1076179"/>
    <lineage>
        <taxon>unclassified sequences</taxon>
        <taxon>metagenomes</taxon>
        <taxon>ecological metagenomes</taxon>
    </lineage>
</organism>
<protein>
    <submittedName>
        <fullName evidence="1">Uncharacterized protein</fullName>
    </submittedName>
</protein>
<proteinExistence type="predicted"/>
<comment type="caution">
    <text evidence="1">The sequence shown here is derived from an EMBL/GenBank/DDBJ whole genome shotgun (WGS) entry which is preliminary data.</text>
</comment>
<dbReference type="EMBL" id="VSSQ01051585">
    <property type="protein sequence ID" value="MPN05674.1"/>
    <property type="molecule type" value="Genomic_DNA"/>
</dbReference>
<evidence type="ECO:0000313" key="1">
    <source>
        <dbReference type="EMBL" id="MPN05674.1"/>
    </source>
</evidence>
<reference evidence="1" key="1">
    <citation type="submission" date="2019-08" db="EMBL/GenBank/DDBJ databases">
        <authorList>
            <person name="Kucharzyk K."/>
            <person name="Murdoch R.W."/>
            <person name="Higgins S."/>
            <person name="Loffler F."/>
        </authorList>
    </citation>
    <scope>NUCLEOTIDE SEQUENCE</scope>
</reference>
<gene>
    <name evidence="1" type="ORF">SDC9_152925</name>
</gene>